<gene>
    <name evidence="1" type="ORF">HMPREF1068_03502</name>
</gene>
<dbReference type="RefSeq" id="WP_007486767.1">
    <property type="nucleotide sequence ID" value="NZ_JH724315.1"/>
</dbReference>
<name>I9GJ22_9BACE</name>
<sequence>MKPEDFMENICRCLERIENEVNRLSSFQAIDGRYEIDNNINKTMQSDQTYNNSKLKYCYTEMKDEIPLDQITLFEINRDIIRIKQICKKEKGYISQLTFAEQARQKEKAIKGLDSGTKSIEGKTIQVDESEE</sequence>
<protein>
    <submittedName>
        <fullName evidence="1">Uncharacterized protein</fullName>
    </submittedName>
</protein>
<dbReference type="EMBL" id="AGXS01000023">
    <property type="protein sequence ID" value="EIY46734.1"/>
    <property type="molecule type" value="Genomic_DNA"/>
</dbReference>
<comment type="caution">
    <text evidence="1">The sequence shown here is derived from an EMBL/GenBank/DDBJ whole genome shotgun (WGS) entry which is preliminary data.</text>
</comment>
<dbReference type="Proteomes" id="UP000003089">
    <property type="component" value="Unassembled WGS sequence"/>
</dbReference>
<dbReference type="PATRIC" id="fig|997884.3.peg.3586"/>
<evidence type="ECO:0000313" key="1">
    <source>
        <dbReference type="EMBL" id="EIY46734.1"/>
    </source>
</evidence>
<reference evidence="1 2" key="1">
    <citation type="submission" date="2012-02" db="EMBL/GenBank/DDBJ databases">
        <title>The Genome Sequence of Bacteroides nordii CL02T12C05.</title>
        <authorList>
            <consortium name="The Broad Institute Genome Sequencing Platform"/>
            <person name="Earl A."/>
            <person name="Ward D."/>
            <person name="Feldgarden M."/>
            <person name="Gevers D."/>
            <person name="Zitomersky N.L."/>
            <person name="Coyne M.J."/>
            <person name="Comstock L.E."/>
            <person name="Young S.K."/>
            <person name="Zeng Q."/>
            <person name="Gargeya S."/>
            <person name="Fitzgerald M."/>
            <person name="Haas B."/>
            <person name="Abouelleil A."/>
            <person name="Alvarado L."/>
            <person name="Arachchi H.M."/>
            <person name="Berlin A."/>
            <person name="Chapman S.B."/>
            <person name="Gearin G."/>
            <person name="Goldberg J."/>
            <person name="Griggs A."/>
            <person name="Gujja S."/>
            <person name="Hansen M."/>
            <person name="Heiman D."/>
            <person name="Howarth C."/>
            <person name="Larimer J."/>
            <person name="Lui A."/>
            <person name="MacDonald P.J.P."/>
            <person name="McCowen C."/>
            <person name="Montmayeur A."/>
            <person name="Murphy C."/>
            <person name="Neiman D."/>
            <person name="Pearson M."/>
            <person name="Priest M."/>
            <person name="Roberts A."/>
            <person name="Saif S."/>
            <person name="Shea T."/>
            <person name="Sisk P."/>
            <person name="Stolte C."/>
            <person name="Sykes S."/>
            <person name="Wortman J."/>
            <person name="Nusbaum C."/>
            <person name="Birren B."/>
        </authorList>
    </citation>
    <scope>NUCLEOTIDE SEQUENCE [LARGE SCALE GENOMIC DNA]</scope>
    <source>
        <strain evidence="1 2">CL02T12C05</strain>
    </source>
</reference>
<organism evidence="1 2">
    <name type="scientific">Bacteroides nordii CL02T12C05</name>
    <dbReference type="NCBI Taxonomy" id="997884"/>
    <lineage>
        <taxon>Bacteria</taxon>
        <taxon>Pseudomonadati</taxon>
        <taxon>Bacteroidota</taxon>
        <taxon>Bacteroidia</taxon>
        <taxon>Bacteroidales</taxon>
        <taxon>Bacteroidaceae</taxon>
        <taxon>Bacteroides</taxon>
    </lineage>
</organism>
<dbReference type="AlphaFoldDB" id="I9GJ22"/>
<dbReference type="STRING" id="997884.HMPREF1068_03502"/>
<accession>I9GJ22</accession>
<proteinExistence type="predicted"/>
<evidence type="ECO:0000313" key="2">
    <source>
        <dbReference type="Proteomes" id="UP000003089"/>
    </source>
</evidence>
<dbReference type="HOGENOM" id="CLU_1912880_0_0_10"/>
<keyword evidence="2" id="KW-1185">Reference proteome</keyword>